<dbReference type="OMA" id="RWAGQIM"/>
<evidence type="ECO:0000313" key="4">
    <source>
        <dbReference type="Proteomes" id="UP000807504"/>
    </source>
</evidence>
<evidence type="ECO:0000256" key="1">
    <source>
        <dbReference type="ARBA" id="ARBA00023067"/>
    </source>
</evidence>
<dbReference type="EMBL" id="JABXBU010002230">
    <property type="protein sequence ID" value="KAF8767087.1"/>
    <property type="molecule type" value="Genomic_DNA"/>
</dbReference>
<dbReference type="Gene3D" id="1.25.10.10">
    <property type="entry name" value="Leucine-rich Repeat Variant"/>
    <property type="match status" value="2"/>
</dbReference>
<protein>
    <submittedName>
        <fullName evidence="3">Condensin-2 complex subunit D3 like protein</fullName>
    </submittedName>
</protein>
<proteinExistence type="predicted"/>
<dbReference type="InterPro" id="IPR016024">
    <property type="entry name" value="ARM-type_fold"/>
</dbReference>
<dbReference type="GO" id="GO:0000796">
    <property type="term" value="C:condensin complex"/>
    <property type="evidence" value="ECO:0007669"/>
    <property type="project" value="TreeGrafter"/>
</dbReference>
<dbReference type="OrthoDB" id="6493628at2759"/>
<keyword evidence="4" id="KW-1185">Reference proteome</keyword>
<dbReference type="PANTHER" id="PTHR14222">
    <property type="entry name" value="CONDENSIN"/>
    <property type="match status" value="1"/>
</dbReference>
<keyword evidence="1" id="KW-0226">DNA condensation</keyword>
<organism evidence="3 4">
    <name type="scientific">Argiope bruennichi</name>
    <name type="common">Wasp spider</name>
    <name type="synonym">Aranea bruennichi</name>
    <dbReference type="NCBI Taxonomy" id="94029"/>
    <lineage>
        <taxon>Eukaryota</taxon>
        <taxon>Metazoa</taxon>
        <taxon>Ecdysozoa</taxon>
        <taxon>Arthropoda</taxon>
        <taxon>Chelicerata</taxon>
        <taxon>Arachnida</taxon>
        <taxon>Araneae</taxon>
        <taxon>Araneomorphae</taxon>
        <taxon>Entelegynae</taxon>
        <taxon>Araneoidea</taxon>
        <taxon>Araneidae</taxon>
        <taxon>Argiope</taxon>
    </lineage>
</organism>
<dbReference type="GO" id="GO:0007076">
    <property type="term" value="P:mitotic chromosome condensation"/>
    <property type="evidence" value="ECO:0007669"/>
    <property type="project" value="InterPro"/>
</dbReference>
<dbReference type="GO" id="GO:0042393">
    <property type="term" value="F:histone binding"/>
    <property type="evidence" value="ECO:0007669"/>
    <property type="project" value="TreeGrafter"/>
</dbReference>
<dbReference type="Proteomes" id="UP000807504">
    <property type="component" value="Unassembled WGS sequence"/>
</dbReference>
<evidence type="ECO:0000313" key="3">
    <source>
        <dbReference type="EMBL" id="KAF8767087.1"/>
    </source>
</evidence>
<dbReference type="GO" id="GO:0000779">
    <property type="term" value="C:condensed chromosome, centromeric region"/>
    <property type="evidence" value="ECO:0007669"/>
    <property type="project" value="TreeGrafter"/>
</dbReference>
<accession>A0A8T0E6S6</accession>
<dbReference type="SUPFAM" id="SSF48371">
    <property type="entry name" value="ARM repeat"/>
    <property type="match status" value="1"/>
</dbReference>
<feature type="region of interest" description="Disordered" evidence="2">
    <location>
        <begin position="1166"/>
        <end position="1190"/>
    </location>
</feature>
<feature type="compositionally biased region" description="Basic and acidic residues" evidence="2">
    <location>
        <begin position="1166"/>
        <end position="1179"/>
    </location>
</feature>
<dbReference type="InterPro" id="IPR011989">
    <property type="entry name" value="ARM-like"/>
</dbReference>
<dbReference type="PANTHER" id="PTHR14222:SF1">
    <property type="entry name" value="CONDENSIN-2 COMPLEX SUBUNIT D3"/>
    <property type="match status" value="1"/>
</dbReference>
<evidence type="ECO:0000256" key="2">
    <source>
        <dbReference type="SAM" id="MobiDB-lite"/>
    </source>
</evidence>
<comment type="caution">
    <text evidence="3">The sequence shown here is derived from an EMBL/GenBank/DDBJ whole genome shotgun (WGS) entry which is preliminary data.</text>
</comment>
<dbReference type="GO" id="GO:0010032">
    <property type="term" value="P:meiotic chromosome condensation"/>
    <property type="evidence" value="ECO:0007669"/>
    <property type="project" value="TreeGrafter"/>
</dbReference>
<reference evidence="3" key="2">
    <citation type="submission" date="2020-06" db="EMBL/GenBank/DDBJ databases">
        <authorList>
            <person name="Sheffer M."/>
        </authorList>
    </citation>
    <scope>NUCLEOTIDE SEQUENCE</scope>
</reference>
<gene>
    <name evidence="3" type="ORF">HNY73_020084</name>
</gene>
<name>A0A8T0E6S6_ARGBR</name>
<dbReference type="InterPro" id="IPR026971">
    <property type="entry name" value="CND1/NCAPD3"/>
</dbReference>
<sequence>MGDNLLQKTSRYFDSVNFSELIESWLEEVFENEFTDVEDINMSLGILFTDDPKDTLLKICDVCEDWIKKPSDFDQDESSMGNVSTRPEDVLWTYLNEMDIEVKHILGIIYFLCSKALKNTSTEEDKVIGLISAKWYFCCLRVPGSSAYSVYKANLFRLCMDCFQIVDIENLLPEMTSAVESLIPLLTVCHLGSDSTTVDYVIAKLCELVGSEQSSASLNFDLNILSMPERERRRRTFSFILTSLAFQGLSTLINSDLNGEKDYIYSVILSNLNRHILCSRVKKTSIPAKFMCVKDNCVSYICYNLKKDPEICSKLTLTSIKRLCLSVSDKAEFRAAVSNAVVTILYNLQVQDFVDFIQWLLLLVDAAEGSNRVFALEVMGLLLGNFPQINKEGLPEAMEVYLTPIPIIFAILTRCDDVSPAVRTKALGVLSQHMQHMLNALMDVDFSNYVGEEFDEEIESYDINGENRQFWYKFSSFKDMVDEMNNILHRRVEDNNGMSRKAALQALENIVSFDVIYLTDENLKLFVSASRDINIVVRKQIIQSLTSILETYSDHPKAQECWLKSIFPLVQDPENTVQAKVLSVIEEKFLLNILSDKNEDKEALFLLLEKLARGEYLSYQRYLQKAFKCWKDEKKLKPNFASKLEKFFGSGKDEPVWFYLSIFGAFCKLPTKICQLALEEFQKPENWDKSFFMENILKVLNNAFRDLPSDDLEVLRGVLKKKLEDFAAPVEIMPLMIEILFNIETYLKMENDFAGFADKMMQMSMDTLTPFISRKKSRKLPEEDLAVKSLTILKEFCQLFPKSITQNITVLVKSFIYTRNDEAIINATKVSSRLRAHAFASLGKISLHDDQLSKELLPVLAKELLTSKEDMLRNNAVLILTEMCRRYSGDSQYISLVTSCFKDRRYIIRYQVITFLVSLLQEGYVKTKNNLVYCLLPTIIDKYETIQELGKYCLGTLMFEKKKTIFLDSFTDTVFIFNKYHPPDNDALAQTVKDMERFAIPGEDARETRMQIYKFMITCMEEGSRGLLVSNISRDILNSVADGVFPLDDVVKCIVRDCFAVLTSKEIRVFDSDSIAHELEDGDDERVAKAELEIRKAMLVQPIVPVMISLKNCVLECKSDLLSDIVLFLKEILSDYKNEIEDILVDDKMLKMQVLFEIRNECNQQEKEAKEKKNKEMNAKKPNTPPSGEHIIEKTKEISNYLIRKSLVIPGDGNTSSAGSKDVSLRLIPQTPQNRNVSRKSNAVVDDMDVDDDINLPSTSGQPVNVRDIIFSSTPRVLLKPLKFKTPNLSKISIRVEDLDIDDD</sequence>
<reference evidence="3" key="1">
    <citation type="journal article" date="2020" name="bioRxiv">
        <title>Chromosome-level reference genome of the European wasp spider Argiope bruennichi: a resource for studies on range expansion and evolutionary adaptation.</title>
        <authorList>
            <person name="Sheffer M.M."/>
            <person name="Hoppe A."/>
            <person name="Krehenwinkel H."/>
            <person name="Uhl G."/>
            <person name="Kuss A.W."/>
            <person name="Jensen L."/>
            <person name="Jensen C."/>
            <person name="Gillespie R.G."/>
            <person name="Hoff K.J."/>
            <person name="Prost S."/>
        </authorList>
    </citation>
    <scope>NUCLEOTIDE SEQUENCE</scope>
</reference>